<evidence type="ECO:0000256" key="1">
    <source>
        <dbReference type="SAM" id="MobiDB-lite"/>
    </source>
</evidence>
<sequence>MRSSAVLFLAAAGLVAAQETVDTTTVTVSAETATVTASESETTLTWEVDTTTIWSGTETETVWVQPGGDDASDTETEATATETETVTVPVVVVPSVPSGEDGETATSTWYEESSTITLVPVETTSFVIVYNDISSATTVTTTLYTPAPNATASGIETVPTAGAGRIGASGAALVAALVAFGAAGLALL</sequence>
<feature type="signal peptide" evidence="2">
    <location>
        <begin position="1"/>
        <end position="17"/>
    </location>
</feature>
<reference evidence="3 4" key="1">
    <citation type="submission" date="2015-05" db="EMBL/GenBank/DDBJ databases">
        <authorList>
            <person name="Wang D.B."/>
            <person name="Wang M."/>
        </authorList>
    </citation>
    <scope>NUCLEOTIDE SEQUENCE [LARGE SCALE GENOMIC DNA]</scope>
    <source>
        <strain evidence="3">VL1</strain>
    </source>
</reference>
<dbReference type="AlphaFoldDB" id="A0A0G4KN34"/>
<feature type="region of interest" description="Disordered" evidence="1">
    <location>
        <begin position="64"/>
        <end position="83"/>
    </location>
</feature>
<keyword evidence="2" id="KW-0732">Signal</keyword>
<keyword evidence="4" id="KW-1185">Reference proteome</keyword>
<dbReference type="EMBL" id="CVQH01002669">
    <property type="protein sequence ID" value="CRK11207.1"/>
    <property type="molecule type" value="Genomic_DNA"/>
</dbReference>
<dbReference type="Proteomes" id="UP000044602">
    <property type="component" value="Unassembled WGS sequence"/>
</dbReference>
<protein>
    <submittedName>
        <fullName evidence="3">Uncharacterized protein</fullName>
    </submittedName>
</protein>
<accession>A0A0G4KN34</accession>
<evidence type="ECO:0000313" key="4">
    <source>
        <dbReference type="Proteomes" id="UP000044602"/>
    </source>
</evidence>
<name>A0A0G4KN34_VERLO</name>
<evidence type="ECO:0000313" key="3">
    <source>
        <dbReference type="EMBL" id="CRK11207.1"/>
    </source>
</evidence>
<organism evidence="3 4">
    <name type="scientific">Verticillium longisporum</name>
    <name type="common">Verticillium dahliae var. longisporum</name>
    <dbReference type="NCBI Taxonomy" id="100787"/>
    <lineage>
        <taxon>Eukaryota</taxon>
        <taxon>Fungi</taxon>
        <taxon>Dikarya</taxon>
        <taxon>Ascomycota</taxon>
        <taxon>Pezizomycotina</taxon>
        <taxon>Sordariomycetes</taxon>
        <taxon>Hypocreomycetidae</taxon>
        <taxon>Glomerellales</taxon>
        <taxon>Plectosphaerellaceae</taxon>
        <taxon>Verticillium</taxon>
    </lineage>
</organism>
<evidence type="ECO:0000256" key="2">
    <source>
        <dbReference type="SAM" id="SignalP"/>
    </source>
</evidence>
<gene>
    <name evidence="3" type="ORF">BN1708_010082</name>
</gene>
<proteinExistence type="predicted"/>
<feature type="chain" id="PRO_5002565645" evidence="2">
    <location>
        <begin position="18"/>
        <end position="188"/>
    </location>
</feature>